<dbReference type="EMBL" id="OV696704">
    <property type="protein sequence ID" value="CAH1251775.1"/>
    <property type="molecule type" value="Genomic_DNA"/>
</dbReference>
<evidence type="ECO:0000256" key="4">
    <source>
        <dbReference type="ARBA" id="ARBA00023134"/>
    </source>
</evidence>
<dbReference type="Pfam" id="PF13855">
    <property type="entry name" value="LRR_8"/>
    <property type="match status" value="1"/>
</dbReference>
<sequence>MMESLWRLAVDEAEGSRFDILNHLLENYEKPHDTRKLVENISRMTKACDVELQTMEGRIEAVQTAGFPELSRALGRDRLDHVKEFLSMRVVAHTFEDVALSVRSISREKPVRTLYLLNTTKPGFFPYEAFQEGKWSKLCLLMGVNGEIRKIPSMPFHRSQLTVLVLLNTKLTMLPDDIGELTNLEVLRLSFNHLRTLPPAVGKCHALRYLAADHNVLRDLPRELGQLADTLVSLFVNNNEINKLPFELGLLRNLRYLSLENNPVEFPQPNILQLPLQHLLAYLRPYLGETVEDRTVRVVMMGYRCAAYRCVAYLRPYLGETVEDRTVRVVMMGPYGVPLQSLGETVKDRTVRVVLMGGQGAGKTTLLHGMQRKYWIGTVPDPQRTAYIDIADVNLQEIQLRMFDLAGDDNVFQTQLPFLPRRCLYLVTFDLSVEVVDPDSALTAQLEASLTRICEHAPMAYVILVGTHVDDKRLTKDILDYTWGKVNALLQRARPSHRESFAGESSIGNCLLCQKADHLYRVSETRNGPGYVTVDSFRQKTTSGDLGKRWSFGKADEFESPHILGYFEVSGKRPCPKPLFSISNRIHNESVEQLKYAMEGYAQLLRDPCPNIPKKWSDTIRFLRYEAPQQNAHLQTHPIMPFDVYCAIAMTCGILSEEEITVMTQHFHQQGVFLHYSDSPELTNHVFLSTKWLTNQLGKLLSHDREQPPISAEGYLEHSILPEVWGDVEERYHGTLLSLFRHVGISVKVCDTERDIFPGRIPACRPDEVIWTAELSAEENQITSVFGLRRFPLSFFASLVAAVERDRARAKLLVKNPAVYRQNRIVYVSNSVPTGCPACRKRNISHGDAWHLREAETPDTAEQDEEREDSRIANLLDVPEFSEEQKSRSTSSESLAQEEPELPEADQQKSPAVIFDSFDSESSKTDFVATQKTHFYLNPRSRSLEVIVRGERPCCGMEHVREILRGVFAGKPALALHEKVVCPCCLLEGNPAPAFFPRDPDVEPEGVQANHQNSQQEGVQITCRNGHQLGSWRDLLKGTIPDSFRAKMRCSNQDDVDSAGSIVCPACVLEKHPAPAVFKHVAMAMDAEQKTLVCQNGHELGTWEDIAEGKIPGKFLHQEETTENGNDLLEKVTNRNSVEVTEQQVIQETPLLSNQSDARRERLITETAVTMNLENINSNTNNNNNNNKDALGSFPLLEQMQRMMGESPSDKALVNHTQTESHPDSPHPKSPHPDSPQPDTPRTSKRKSHSDDYPQDQNPFQEGTDNSAPMQYPVELNPFEEAEERVATIQVDDMYVSSPLETSSVLGPGDSSVQ</sequence>
<dbReference type="Pfam" id="PF16095">
    <property type="entry name" value="COR-A"/>
    <property type="match status" value="1"/>
</dbReference>
<evidence type="ECO:0000313" key="8">
    <source>
        <dbReference type="Proteomes" id="UP000838412"/>
    </source>
</evidence>
<proteinExistence type="predicted"/>
<dbReference type="InterPro" id="IPR036388">
    <property type="entry name" value="WH-like_DNA-bd_sf"/>
</dbReference>
<keyword evidence="4" id="KW-0342">GTP-binding</keyword>
<accession>A0A8K0EK74</accession>
<dbReference type="InterPro" id="IPR001611">
    <property type="entry name" value="Leu-rich_rpt"/>
</dbReference>
<evidence type="ECO:0000259" key="6">
    <source>
        <dbReference type="Pfam" id="PF16095"/>
    </source>
</evidence>
<dbReference type="GO" id="GO:0005737">
    <property type="term" value="C:cytoplasm"/>
    <property type="evidence" value="ECO:0007669"/>
    <property type="project" value="TreeGrafter"/>
</dbReference>
<evidence type="ECO:0000256" key="2">
    <source>
        <dbReference type="ARBA" id="ARBA00022737"/>
    </source>
</evidence>
<dbReference type="PANTHER" id="PTHR48051:SF1">
    <property type="entry name" value="RAS SUPPRESSOR PROTEIN 1"/>
    <property type="match status" value="1"/>
</dbReference>
<dbReference type="Gene3D" id="1.10.10.10">
    <property type="entry name" value="Winged helix-like DNA-binding domain superfamily/Winged helix DNA-binding domain"/>
    <property type="match status" value="1"/>
</dbReference>
<keyword evidence="8" id="KW-1185">Reference proteome</keyword>
<name>A0A8K0EK74_BRALA</name>
<dbReference type="OrthoDB" id="40118at2759"/>
<keyword evidence="3" id="KW-0547">Nucleotide-binding</keyword>
<dbReference type="Gene3D" id="3.40.50.300">
    <property type="entry name" value="P-loop containing nucleotide triphosphate hydrolases"/>
    <property type="match status" value="2"/>
</dbReference>
<dbReference type="SMART" id="SM00369">
    <property type="entry name" value="LRR_TYP"/>
    <property type="match status" value="3"/>
</dbReference>
<evidence type="ECO:0000256" key="3">
    <source>
        <dbReference type="ARBA" id="ARBA00022741"/>
    </source>
</evidence>
<evidence type="ECO:0000256" key="5">
    <source>
        <dbReference type="SAM" id="MobiDB-lite"/>
    </source>
</evidence>
<dbReference type="InterPro" id="IPR050216">
    <property type="entry name" value="LRR_domain-containing"/>
</dbReference>
<feature type="compositionally biased region" description="Polar residues" evidence="5">
    <location>
        <begin position="1255"/>
        <end position="1269"/>
    </location>
</feature>
<dbReference type="InterPro" id="IPR027417">
    <property type="entry name" value="P-loop_NTPase"/>
</dbReference>
<feature type="domain" description="COR" evidence="6">
    <location>
        <begin position="633"/>
        <end position="751"/>
    </location>
</feature>
<dbReference type="Pfam" id="PF00025">
    <property type="entry name" value="Arf"/>
    <property type="match status" value="1"/>
</dbReference>
<feature type="region of interest" description="Disordered" evidence="5">
    <location>
        <begin position="854"/>
        <end position="911"/>
    </location>
</feature>
<dbReference type="SUPFAM" id="SSF52540">
    <property type="entry name" value="P-loop containing nucleoside triphosphate hydrolases"/>
    <property type="match status" value="1"/>
</dbReference>
<feature type="compositionally biased region" description="Acidic residues" evidence="5">
    <location>
        <begin position="857"/>
        <end position="867"/>
    </location>
</feature>
<dbReference type="Proteomes" id="UP000838412">
    <property type="component" value="Chromosome 19"/>
</dbReference>
<gene>
    <name evidence="7" type="primary">LRRC7</name>
    <name evidence="7" type="ORF">BLAG_LOCUS12061</name>
</gene>
<dbReference type="InterPro" id="IPR006689">
    <property type="entry name" value="Small_GTPase_ARF/SAR"/>
</dbReference>
<organism evidence="7 8">
    <name type="scientific">Branchiostoma lanceolatum</name>
    <name type="common">Common lancelet</name>
    <name type="synonym">Amphioxus lanceolatum</name>
    <dbReference type="NCBI Taxonomy" id="7740"/>
    <lineage>
        <taxon>Eukaryota</taxon>
        <taxon>Metazoa</taxon>
        <taxon>Chordata</taxon>
        <taxon>Cephalochordata</taxon>
        <taxon>Leptocardii</taxon>
        <taxon>Amphioxiformes</taxon>
        <taxon>Branchiostomatidae</taxon>
        <taxon>Branchiostoma</taxon>
    </lineage>
</organism>
<keyword evidence="2" id="KW-0677">Repeat</keyword>
<dbReference type="PANTHER" id="PTHR48051">
    <property type="match status" value="1"/>
</dbReference>
<feature type="region of interest" description="Disordered" evidence="5">
    <location>
        <begin position="1205"/>
        <end position="1281"/>
    </location>
</feature>
<dbReference type="InterPro" id="IPR032675">
    <property type="entry name" value="LRR_dom_sf"/>
</dbReference>
<keyword evidence="1" id="KW-0433">Leucine-rich repeat</keyword>
<dbReference type="GO" id="GO:0005525">
    <property type="term" value="F:GTP binding"/>
    <property type="evidence" value="ECO:0007669"/>
    <property type="project" value="UniProtKB-KW"/>
</dbReference>
<evidence type="ECO:0000313" key="7">
    <source>
        <dbReference type="EMBL" id="CAH1251775.1"/>
    </source>
</evidence>
<dbReference type="SUPFAM" id="SSF52058">
    <property type="entry name" value="L domain-like"/>
    <property type="match status" value="1"/>
</dbReference>
<dbReference type="GO" id="GO:0009966">
    <property type="term" value="P:regulation of signal transduction"/>
    <property type="evidence" value="ECO:0007669"/>
    <property type="project" value="UniProtKB-ARBA"/>
</dbReference>
<dbReference type="InterPro" id="IPR003591">
    <property type="entry name" value="Leu-rich_rpt_typical-subtyp"/>
</dbReference>
<dbReference type="InterPro" id="IPR032171">
    <property type="entry name" value="COR-A"/>
</dbReference>
<dbReference type="Gene3D" id="3.80.10.10">
    <property type="entry name" value="Ribonuclease Inhibitor"/>
    <property type="match status" value="1"/>
</dbReference>
<reference evidence="7" key="1">
    <citation type="submission" date="2022-01" db="EMBL/GenBank/DDBJ databases">
        <authorList>
            <person name="Braso-Vives M."/>
        </authorList>
    </citation>
    <scope>NUCLEOTIDE SEQUENCE</scope>
</reference>
<dbReference type="GO" id="GO:0003924">
    <property type="term" value="F:GTPase activity"/>
    <property type="evidence" value="ECO:0007669"/>
    <property type="project" value="InterPro"/>
</dbReference>
<protein>
    <submittedName>
        <fullName evidence="7">LRRC7 protein</fullName>
    </submittedName>
</protein>
<evidence type="ECO:0000256" key="1">
    <source>
        <dbReference type="ARBA" id="ARBA00022614"/>
    </source>
</evidence>